<dbReference type="SUPFAM" id="SSF56281">
    <property type="entry name" value="Metallo-hydrolase/oxidoreductase"/>
    <property type="match status" value="1"/>
</dbReference>
<keyword evidence="3" id="KW-1185">Reference proteome</keyword>
<dbReference type="EMBL" id="MQUA01000013">
    <property type="protein sequence ID" value="PQB07960.1"/>
    <property type="molecule type" value="Genomic_DNA"/>
</dbReference>
<name>A0A2S7KZB9_9FLAO</name>
<dbReference type="InterPro" id="IPR001279">
    <property type="entry name" value="Metallo-B-lactamas"/>
</dbReference>
<accession>A0A2S7KZB9</accession>
<dbReference type="AlphaFoldDB" id="A0A2S7KZB9"/>
<dbReference type="Proteomes" id="UP000239522">
    <property type="component" value="Unassembled WGS sequence"/>
</dbReference>
<proteinExistence type="predicted"/>
<evidence type="ECO:0000313" key="3">
    <source>
        <dbReference type="Proteomes" id="UP000239522"/>
    </source>
</evidence>
<evidence type="ECO:0000313" key="2">
    <source>
        <dbReference type="EMBL" id="PQB07960.1"/>
    </source>
</evidence>
<dbReference type="PANTHER" id="PTHR42663:SF7">
    <property type="entry name" value="COENZYME PQQ SYNTHESIS PROTEIN B"/>
    <property type="match status" value="1"/>
</dbReference>
<reference evidence="2 3" key="1">
    <citation type="submission" date="2016-11" db="EMBL/GenBank/DDBJ databases">
        <title>Trade-off between light-utilization and light-protection in marine flavobacteria.</title>
        <authorList>
            <person name="Kumagai Y."/>
        </authorList>
    </citation>
    <scope>NUCLEOTIDE SEQUENCE [LARGE SCALE GENOMIC DNA]</scope>
    <source>
        <strain evidence="2 3">ATCC 700397</strain>
    </source>
</reference>
<dbReference type="Gene3D" id="3.60.15.10">
    <property type="entry name" value="Ribonuclease Z/Hydroxyacylglutathione hydrolase-like"/>
    <property type="match status" value="1"/>
</dbReference>
<gene>
    <name evidence="2" type="ORF">BST83_12990</name>
</gene>
<dbReference type="InterPro" id="IPR036866">
    <property type="entry name" value="RibonucZ/Hydroxyglut_hydro"/>
</dbReference>
<dbReference type="Pfam" id="PF12706">
    <property type="entry name" value="Lactamase_B_2"/>
    <property type="match status" value="1"/>
</dbReference>
<protein>
    <submittedName>
        <fullName evidence="2">Pyrroloquinoline quinone biosynthesis protein PqqB</fullName>
    </submittedName>
</protein>
<dbReference type="OrthoDB" id="9800940at2"/>
<organism evidence="2 3">
    <name type="scientific">Polaribacter filamentus</name>
    <dbReference type="NCBI Taxonomy" id="53483"/>
    <lineage>
        <taxon>Bacteria</taxon>
        <taxon>Pseudomonadati</taxon>
        <taxon>Bacteroidota</taxon>
        <taxon>Flavobacteriia</taxon>
        <taxon>Flavobacteriales</taxon>
        <taxon>Flavobacteriaceae</taxon>
    </lineage>
</organism>
<feature type="domain" description="Metallo-beta-lactamase" evidence="1">
    <location>
        <begin position="81"/>
        <end position="280"/>
    </location>
</feature>
<dbReference type="PROSITE" id="PS51257">
    <property type="entry name" value="PROKAR_LIPOPROTEIN"/>
    <property type="match status" value="1"/>
</dbReference>
<dbReference type="RefSeq" id="WP_104810162.1">
    <property type="nucleotide sequence ID" value="NZ_MQUA01000013.1"/>
</dbReference>
<sequence>MKTLFAAVFILISFFSCDKTSEVKKDSYQQYITVLGIAQDGGFPHIGCQKSCCASFYNGKSSKKSVVSLGLIDQKNQQKWLFEASPDMHTQLAALEQHHLKKETIIDGVFLTHAHIGHYTGLMYFGREAFGKQNIPVFVLPKMKTFLTNNGPWNQLVSLKNIVLQDLQSDSTLILNKELKVTPFLVPHRDEFSETVGYRIEGIQKVALFIPDIDKWHKWKRNIIAEVKKVDYAFLDATFLDENEVKRAITEVPHPFIKETINLFKNQSFATKNKIIFIHFNHTNPAIQENSAERKELEKLGFRFANEGDNFEL</sequence>
<evidence type="ECO:0000259" key="1">
    <source>
        <dbReference type="Pfam" id="PF12706"/>
    </source>
</evidence>
<dbReference type="PANTHER" id="PTHR42663">
    <property type="entry name" value="HYDROLASE C777.06C-RELATED-RELATED"/>
    <property type="match status" value="1"/>
</dbReference>
<comment type="caution">
    <text evidence="2">The sequence shown here is derived from an EMBL/GenBank/DDBJ whole genome shotgun (WGS) entry which is preliminary data.</text>
</comment>